<dbReference type="Pfam" id="PF00445">
    <property type="entry name" value="Ribonuclease_T2"/>
    <property type="match status" value="1"/>
</dbReference>
<dbReference type="InterPro" id="IPR001568">
    <property type="entry name" value="RNase_T2-like"/>
</dbReference>
<comment type="caution">
    <text evidence="4">The sequence shown here is derived from an EMBL/GenBank/DDBJ whole genome shotgun (WGS) entry which is preliminary data.</text>
</comment>
<sequence length="245" mass="27394">MLRAILLACTVLLAAPVAASARVPDLEPAQHRDFDHYTLALSWTPGFCAEGSCTAQTAQTLLIGLHGLWASLPDTLRDRGIQNREWWAKGCDYFHRSRAYPSLPVALRRRLAEIMPQTAHDLLRHEYDKHVQCFGFDTPEFFQTAIAMHDLVANSPFGEELVAESGKTVARTDLLAAFARDFHTDHPRALQLQCHVDHDGSAVLSQLWITVRHDKIADFPAPDSLMDSPVPQDNCPARFTVSSWN</sequence>
<accession>A0ABT1W9B9</accession>
<organism evidence="4 5">
    <name type="scientific">Endosaccharibacter trunci</name>
    <dbReference type="NCBI Taxonomy" id="2812733"/>
    <lineage>
        <taxon>Bacteria</taxon>
        <taxon>Pseudomonadati</taxon>
        <taxon>Pseudomonadota</taxon>
        <taxon>Alphaproteobacteria</taxon>
        <taxon>Acetobacterales</taxon>
        <taxon>Acetobacteraceae</taxon>
        <taxon>Endosaccharibacter</taxon>
    </lineage>
</organism>
<evidence type="ECO:0000256" key="2">
    <source>
        <dbReference type="RuleBase" id="RU004328"/>
    </source>
</evidence>
<keyword evidence="5" id="KW-1185">Reference proteome</keyword>
<dbReference type="Gene3D" id="3.90.730.10">
    <property type="entry name" value="Ribonuclease T2-like"/>
    <property type="match status" value="1"/>
</dbReference>
<dbReference type="SUPFAM" id="SSF55895">
    <property type="entry name" value="Ribonuclease Rh-like"/>
    <property type="match status" value="1"/>
</dbReference>
<evidence type="ECO:0000313" key="4">
    <source>
        <dbReference type="EMBL" id="MCQ8278985.1"/>
    </source>
</evidence>
<reference evidence="4 5" key="1">
    <citation type="submission" date="2022-06" db="EMBL/GenBank/DDBJ databases">
        <title>Endosaccharibacter gen. nov., sp. nov., endophytic bacteria isolated from sugarcane.</title>
        <authorList>
            <person name="Pitiwittayakul N."/>
            <person name="Yukphan P."/>
            <person name="Charoenyingcharoen P."/>
            <person name="Tanasupawat S."/>
        </authorList>
    </citation>
    <scope>NUCLEOTIDE SEQUENCE [LARGE SCALE GENOMIC DNA]</scope>
    <source>
        <strain evidence="4 5">KSS8</strain>
    </source>
</reference>
<name>A0ABT1W9B9_9PROT</name>
<dbReference type="PANTHER" id="PTHR11240:SF22">
    <property type="entry name" value="RIBONUCLEASE T2"/>
    <property type="match status" value="1"/>
</dbReference>
<proteinExistence type="inferred from homology"/>
<protein>
    <submittedName>
        <fullName evidence="4">Ribonuclease I</fullName>
    </submittedName>
</protein>
<dbReference type="PANTHER" id="PTHR11240">
    <property type="entry name" value="RIBONUCLEASE T2"/>
    <property type="match status" value="1"/>
</dbReference>
<feature type="signal peptide" evidence="3">
    <location>
        <begin position="1"/>
        <end position="21"/>
    </location>
</feature>
<dbReference type="InterPro" id="IPR036430">
    <property type="entry name" value="RNase_T2-like_sf"/>
</dbReference>
<dbReference type="EMBL" id="JAMSKV010000009">
    <property type="protein sequence ID" value="MCQ8278985.1"/>
    <property type="molecule type" value="Genomic_DNA"/>
</dbReference>
<evidence type="ECO:0000313" key="5">
    <source>
        <dbReference type="Proteomes" id="UP001524587"/>
    </source>
</evidence>
<keyword evidence="3" id="KW-0732">Signal</keyword>
<dbReference type="RefSeq" id="WP_422864465.1">
    <property type="nucleotide sequence ID" value="NZ_JAMSKV010000009.1"/>
</dbReference>
<evidence type="ECO:0000256" key="1">
    <source>
        <dbReference type="ARBA" id="ARBA00007469"/>
    </source>
</evidence>
<comment type="similarity">
    <text evidence="1 2">Belongs to the RNase T2 family.</text>
</comment>
<dbReference type="Proteomes" id="UP001524587">
    <property type="component" value="Unassembled WGS sequence"/>
</dbReference>
<gene>
    <name evidence="4" type="ORF">NFI95_11055</name>
</gene>
<feature type="chain" id="PRO_5046153435" evidence="3">
    <location>
        <begin position="22"/>
        <end position="245"/>
    </location>
</feature>
<evidence type="ECO:0000256" key="3">
    <source>
        <dbReference type="SAM" id="SignalP"/>
    </source>
</evidence>